<feature type="transmembrane region" description="Helical" evidence="1">
    <location>
        <begin position="306"/>
        <end position="327"/>
    </location>
</feature>
<feature type="transmembrane region" description="Helical" evidence="1">
    <location>
        <begin position="127"/>
        <end position="147"/>
    </location>
</feature>
<gene>
    <name evidence="2" type="ORF">N4J17_06305</name>
</gene>
<reference evidence="2 3" key="1">
    <citation type="submission" date="2022-09" db="EMBL/GenBank/DDBJ databases">
        <authorList>
            <person name="Giprobiosintez L."/>
        </authorList>
    </citation>
    <scope>NUCLEOTIDE SEQUENCE [LARGE SCALE GENOMIC DNA]</scope>
    <source>
        <strain evidence="3">VKPM-B-12549 (GBS-15)</strain>
    </source>
</reference>
<sequence>MTPPGMRWRSGVPQGLRETMPGYRPWEIGLVTAVAVLAGWLASISQPIVLAVFVGGLLSIFLMSRIDVAVWLLLAGTLVVNGAVLLMFPRMTKISWALSMLGFFLLAAGLFPLLLGRWRARVRLPGFLVLFLALVALSAGTSLLGQGPILEIMAGVKRSYQMLGLAVVLATAPVTPVWRRHFRAWSGFLLFAAILQLPVALYERIVLVPLRVGLGGGIVPIDIVAGTFEPNFEGGGENGTMVMFLVVCLAYLLTAWREQVLSALWTSVLVVELGVPLFLGETKIALVLLPMMFLLVFSREIRRNPAVAAAALTAGALLTVALAWLYFSVFTIQGKSPEQMVQNTIDYNFGSAGYYGNKASLNRTTVLTFWFHEHGLHNPVETLFGHGMGASYAGSGALVEGHLNRKYPGMAINLNTASTLLWDSGVVGTALFLGVLATAWLAAGRLLSRCGDGAERGRLIALRVCLAANAFSLWYSNSLMNSPSHELLFAFTLGYLAWLVRADRTKPSPENALPRHEHQTALSHA</sequence>
<organism evidence="2 3">
    <name type="scientific">Methylococcus capsulatus</name>
    <dbReference type="NCBI Taxonomy" id="414"/>
    <lineage>
        <taxon>Bacteria</taxon>
        <taxon>Pseudomonadati</taxon>
        <taxon>Pseudomonadota</taxon>
        <taxon>Gammaproteobacteria</taxon>
        <taxon>Methylococcales</taxon>
        <taxon>Methylococcaceae</taxon>
        <taxon>Methylococcus</taxon>
    </lineage>
</organism>
<dbReference type="Proteomes" id="UP001359308">
    <property type="component" value="Chromosome"/>
</dbReference>
<feature type="transmembrane region" description="Helical" evidence="1">
    <location>
        <begin position="159"/>
        <end position="178"/>
    </location>
</feature>
<keyword evidence="1" id="KW-0472">Membrane</keyword>
<accession>A0ABZ2FAM2</accession>
<protein>
    <submittedName>
        <fullName evidence="2">Uncharacterized protein</fullName>
    </submittedName>
</protein>
<evidence type="ECO:0000313" key="3">
    <source>
        <dbReference type="Proteomes" id="UP001359308"/>
    </source>
</evidence>
<keyword evidence="1" id="KW-0812">Transmembrane</keyword>
<feature type="transmembrane region" description="Helical" evidence="1">
    <location>
        <begin position="240"/>
        <end position="257"/>
    </location>
</feature>
<name>A0ABZ2FAM2_METCP</name>
<evidence type="ECO:0000313" key="2">
    <source>
        <dbReference type="EMBL" id="WWF03227.1"/>
    </source>
</evidence>
<evidence type="ECO:0000256" key="1">
    <source>
        <dbReference type="SAM" id="Phobius"/>
    </source>
</evidence>
<keyword evidence="1" id="KW-1133">Transmembrane helix</keyword>
<dbReference type="RefSeq" id="WP_232470510.1">
    <property type="nucleotide sequence ID" value="NZ_CP104311.1"/>
</dbReference>
<feature type="transmembrane region" description="Helical" evidence="1">
    <location>
        <begin position="94"/>
        <end position="115"/>
    </location>
</feature>
<feature type="transmembrane region" description="Helical" evidence="1">
    <location>
        <begin position="185"/>
        <end position="202"/>
    </location>
</feature>
<keyword evidence="3" id="KW-1185">Reference proteome</keyword>
<feature type="transmembrane region" description="Helical" evidence="1">
    <location>
        <begin position="277"/>
        <end position="297"/>
    </location>
</feature>
<feature type="transmembrane region" description="Helical" evidence="1">
    <location>
        <begin position="68"/>
        <end position="88"/>
    </location>
</feature>
<feature type="transmembrane region" description="Helical" evidence="1">
    <location>
        <begin position="426"/>
        <end position="447"/>
    </location>
</feature>
<feature type="transmembrane region" description="Helical" evidence="1">
    <location>
        <begin position="28"/>
        <end position="61"/>
    </location>
</feature>
<dbReference type="EMBL" id="CP104311">
    <property type="protein sequence ID" value="WWF03227.1"/>
    <property type="molecule type" value="Genomic_DNA"/>
</dbReference>
<proteinExistence type="predicted"/>